<feature type="domain" description="Serpin" evidence="3">
    <location>
        <begin position="7"/>
        <end position="390"/>
    </location>
</feature>
<dbReference type="RefSeq" id="WP_345697685.1">
    <property type="nucleotide sequence ID" value="NZ_BAABIS010000001.1"/>
</dbReference>
<name>A0ABP9DRV4_9ACTN</name>
<dbReference type="InterPro" id="IPR000215">
    <property type="entry name" value="Serpin_fam"/>
</dbReference>
<reference evidence="5" key="1">
    <citation type="journal article" date="2019" name="Int. J. Syst. Evol. Microbiol.">
        <title>The Global Catalogue of Microorganisms (GCM) 10K type strain sequencing project: providing services to taxonomists for standard genome sequencing and annotation.</title>
        <authorList>
            <consortium name="The Broad Institute Genomics Platform"/>
            <consortium name="The Broad Institute Genome Sequencing Center for Infectious Disease"/>
            <person name="Wu L."/>
            <person name="Ma J."/>
        </authorList>
    </citation>
    <scope>NUCLEOTIDE SEQUENCE [LARGE SCALE GENOMIC DNA]</scope>
    <source>
        <strain evidence="5">JCM 13006</strain>
    </source>
</reference>
<evidence type="ECO:0000259" key="3">
    <source>
        <dbReference type="SMART" id="SM00093"/>
    </source>
</evidence>
<evidence type="ECO:0000256" key="2">
    <source>
        <dbReference type="RuleBase" id="RU000411"/>
    </source>
</evidence>
<dbReference type="InterPro" id="IPR042178">
    <property type="entry name" value="Serpin_sf_1"/>
</dbReference>
<sequence>MGSSATVRAVNRLAARWAGPAEGDSTVFMPAGVWPLLAFLATGAHGPAVAELEDALGMRRDEAGRHARDLLTTLRTLPGSSAAVGLWTSDLIRLEPSWLAGLPADVHGVLTGVEPEDRRRLDAWAARNTDGLIESMPVAVEPDTRLVLASALSVSTDWIRPFHTTYYRPSDGPWTAEGYAFLARTTGLLDRVAVAATPAGQLTELRVLGGNGIDVHLLLGEEGAKPGAVLDAGLGILDRTHARVTGDLLPTGRPGPGLEVTRIRSEHREHMLRVAVPAFTIRADHDLLARPEVFGLATAASAAAPAGHFPGITTAEPLSIGSGRQSATAAFGPDGFRAAAVTAFGAVGAGLPDLRYRVKSVAVAFDRPFGFLAVRRTSRLVLAAGWVAEPQAAVEPEWDDPDEFDDY</sequence>
<organism evidence="4 5">
    <name type="scientific">Kitasatospora terrestris</name>
    <dbReference type="NCBI Taxonomy" id="258051"/>
    <lineage>
        <taxon>Bacteria</taxon>
        <taxon>Bacillati</taxon>
        <taxon>Actinomycetota</taxon>
        <taxon>Actinomycetes</taxon>
        <taxon>Kitasatosporales</taxon>
        <taxon>Streptomycetaceae</taxon>
        <taxon>Kitasatospora</taxon>
    </lineage>
</organism>
<comment type="similarity">
    <text evidence="2">Belongs to the serpin family.</text>
</comment>
<dbReference type="PANTHER" id="PTHR11461">
    <property type="entry name" value="SERINE PROTEASE INHIBITOR, SERPIN"/>
    <property type="match status" value="1"/>
</dbReference>
<keyword evidence="5" id="KW-1185">Reference proteome</keyword>
<evidence type="ECO:0000313" key="5">
    <source>
        <dbReference type="Proteomes" id="UP001501752"/>
    </source>
</evidence>
<comment type="caution">
    <text evidence="4">The sequence shown here is derived from an EMBL/GenBank/DDBJ whole genome shotgun (WGS) entry which is preliminary data.</text>
</comment>
<comment type="function">
    <text evidence="1">Probable serine protease inhibitor.</text>
</comment>
<protein>
    <recommendedName>
        <fullName evidence="3">Serpin domain-containing protein</fullName>
    </recommendedName>
</protein>
<dbReference type="Gene3D" id="3.30.497.10">
    <property type="entry name" value="Antithrombin, subunit I, domain 2"/>
    <property type="match status" value="2"/>
</dbReference>
<dbReference type="EMBL" id="BAABIS010000001">
    <property type="protein sequence ID" value="GAA4853914.1"/>
    <property type="molecule type" value="Genomic_DNA"/>
</dbReference>
<evidence type="ECO:0000313" key="4">
    <source>
        <dbReference type="EMBL" id="GAA4853914.1"/>
    </source>
</evidence>
<dbReference type="Proteomes" id="UP001501752">
    <property type="component" value="Unassembled WGS sequence"/>
</dbReference>
<gene>
    <name evidence="4" type="ORF">GCM10023235_34050</name>
</gene>
<accession>A0ABP9DRV4</accession>
<dbReference type="InterPro" id="IPR036186">
    <property type="entry name" value="Serpin_sf"/>
</dbReference>
<proteinExistence type="inferred from homology"/>
<dbReference type="SMART" id="SM00093">
    <property type="entry name" value="SERPIN"/>
    <property type="match status" value="1"/>
</dbReference>
<dbReference type="Pfam" id="PF00079">
    <property type="entry name" value="Serpin"/>
    <property type="match status" value="1"/>
</dbReference>
<dbReference type="SUPFAM" id="SSF56574">
    <property type="entry name" value="Serpins"/>
    <property type="match status" value="2"/>
</dbReference>
<dbReference type="InterPro" id="IPR023796">
    <property type="entry name" value="Serpin_dom"/>
</dbReference>
<evidence type="ECO:0000256" key="1">
    <source>
        <dbReference type="ARBA" id="ARBA00049586"/>
    </source>
</evidence>
<dbReference type="PANTHER" id="PTHR11461:SF209">
    <property type="entry name" value="SERPIN-Z8-RELATED"/>
    <property type="match status" value="1"/>
</dbReference>